<dbReference type="InterPro" id="IPR012392">
    <property type="entry name" value="3-ktacl-CoA_syn"/>
</dbReference>
<dbReference type="EMBL" id="RDQH01000339">
    <property type="protein sequence ID" value="RXH78925.1"/>
    <property type="molecule type" value="Genomic_DNA"/>
</dbReference>
<dbReference type="Proteomes" id="UP000290289">
    <property type="component" value="Chromosome 13"/>
</dbReference>
<dbReference type="GO" id="GO:0006633">
    <property type="term" value="P:fatty acid biosynthetic process"/>
    <property type="evidence" value="ECO:0007669"/>
    <property type="project" value="InterPro"/>
</dbReference>
<feature type="domain" description="FAE" evidence="3">
    <location>
        <begin position="4"/>
        <end position="49"/>
    </location>
</feature>
<gene>
    <name evidence="4" type="ORF">DVH24_014693</name>
</gene>
<dbReference type="AlphaFoldDB" id="A0A498IAE0"/>
<keyword evidence="1" id="KW-0012">Acyltransferase</keyword>
<comment type="caution">
    <text evidence="4">The sequence shown here is derived from an EMBL/GenBank/DDBJ whole genome shotgun (WGS) entry which is preliminary data.</text>
</comment>
<dbReference type="PANTHER" id="PTHR31561">
    <property type="entry name" value="3-KETOACYL-COA SYNTHASE"/>
    <property type="match status" value="1"/>
</dbReference>
<keyword evidence="5" id="KW-1185">Reference proteome</keyword>
<evidence type="ECO:0000256" key="1">
    <source>
        <dbReference type="ARBA" id="ARBA00023315"/>
    </source>
</evidence>
<keyword evidence="1" id="KW-0808">Transferase</keyword>
<organism evidence="4 5">
    <name type="scientific">Malus domestica</name>
    <name type="common">Apple</name>
    <name type="synonym">Pyrus malus</name>
    <dbReference type="NCBI Taxonomy" id="3750"/>
    <lineage>
        <taxon>Eukaryota</taxon>
        <taxon>Viridiplantae</taxon>
        <taxon>Streptophyta</taxon>
        <taxon>Embryophyta</taxon>
        <taxon>Tracheophyta</taxon>
        <taxon>Spermatophyta</taxon>
        <taxon>Magnoliopsida</taxon>
        <taxon>eudicotyledons</taxon>
        <taxon>Gunneridae</taxon>
        <taxon>Pentapetalae</taxon>
        <taxon>rosids</taxon>
        <taxon>fabids</taxon>
        <taxon>Rosales</taxon>
        <taxon>Rosaceae</taxon>
        <taxon>Amygdaloideae</taxon>
        <taxon>Maleae</taxon>
        <taxon>Malus</taxon>
    </lineage>
</organism>
<evidence type="ECO:0000256" key="2">
    <source>
        <dbReference type="ARBA" id="ARBA00047375"/>
    </source>
</evidence>
<evidence type="ECO:0000313" key="5">
    <source>
        <dbReference type="Proteomes" id="UP000290289"/>
    </source>
</evidence>
<evidence type="ECO:0000259" key="3">
    <source>
        <dbReference type="Pfam" id="PF08392"/>
    </source>
</evidence>
<comment type="catalytic activity">
    <reaction evidence="2">
        <text>a very-long-chain acyl-CoA + malonyl-CoA + H(+) = a very-long-chain 3-oxoacyl-CoA + CO2 + CoA</text>
        <dbReference type="Rhea" id="RHEA:32727"/>
        <dbReference type="ChEBI" id="CHEBI:15378"/>
        <dbReference type="ChEBI" id="CHEBI:16526"/>
        <dbReference type="ChEBI" id="CHEBI:57287"/>
        <dbReference type="ChEBI" id="CHEBI:57384"/>
        <dbReference type="ChEBI" id="CHEBI:90725"/>
        <dbReference type="ChEBI" id="CHEBI:90736"/>
        <dbReference type="EC" id="2.3.1.199"/>
    </reaction>
</comment>
<dbReference type="STRING" id="3750.A0A498IAE0"/>
<dbReference type="Pfam" id="PF08392">
    <property type="entry name" value="FAE1_CUT1_RppA"/>
    <property type="match status" value="1"/>
</dbReference>
<dbReference type="GO" id="GO:0009922">
    <property type="term" value="F:fatty acid elongase activity"/>
    <property type="evidence" value="ECO:0007669"/>
    <property type="project" value="UniProtKB-EC"/>
</dbReference>
<evidence type="ECO:0000313" key="4">
    <source>
        <dbReference type="EMBL" id="RXH78925.1"/>
    </source>
</evidence>
<reference evidence="4 5" key="1">
    <citation type="submission" date="2018-10" db="EMBL/GenBank/DDBJ databases">
        <title>A high-quality apple genome assembly.</title>
        <authorList>
            <person name="Hu J."/>
        </authorList>
    </citation>
    <scope>NUCLEOTIDE SEQUENCE [LARGE SCALE GENOMIC DNA]</scope>
    <source>
        <strain evidence="5">cv. HFTH1</strain>
        <tissue evidence="4">Young leaf</tissue>
    </source>
</reference>
<dbReference type="GO" id="GO:0016020">
    <property type="term" value="C:membrane"/>
    <property type="evidence" value="ECO:0007669"/>
    <property type="project" value="InterPro"/>
</dbReference>
<name>A0A498IAE0_MALDO</name>
<dbReference type="InterPro" id="IPR013601">
    <property type="entry name" value="FAE1_typ3_polyketide_synth"/>
</dbReference>
<sequence length="115" mass="12440">MERRGSQEAAMAMFGAINDLFGATIVRAKDIRILVVNCGVLNATPSLSSTGLPPFCSLAPMACQICTQADLNDLILTQCGARSIDYKPYFPDYKLALEHACILATSKKVLDKIQT</sequence>
<proteinExistence type="predicted"/>
<protein>
    <recommendedName>
        <fullName evidence="3">FAE domain-containing protein</fullName>
    </recommendedName>
</protein>
<accession>A0A498IAE0</accession>